<organism evidence="1 2">
    <name type="scientific">Cricetulus griseus</name>
    <name type="common">Chinese hamster</name>
    <name type="synonym">Cricetulus barabensis griseus</name>
    <dbReference type="NCBI Taxonomy" id="10029"/>
    <lineage>
        <taxon>Eukaryota</taxon>
        <taxon>Metazoa</taxon>
        <taxon>Chordata</taxon>
        <taxon>Craniata</taxon>
        <taxon>Vertebrata</taxon>
        <taxon>Euteleostomi</taxon>
        <taxon>Mammalia</taxon>
        <taxon>Eutheria</taxon>
        <taxon>Euarchontoglires</taxon>
        <taxon>Glires</taxon>
        <taxon>Rodentia</taxon>
        <taxon>Myomorpha</taxon>
        <taxon>Muroidea</taxon>
        <taxon>Cricetidae</taxon>
        <taxon>Cricetinae</taxon>
        <taxon>Cricetulus</taxon>
    </lineage>
</organism>
<protein>
    <submittedName>
        <fullName evidence="1">Uncharacterized protein</fullName>
    </submittedName>
</protein>
<evidence type="ECO:0000313" key="1">
    <source>
        <dbReference type="EMBL" id="EGW06168.1"/>
    </source>
</evidence>
<dbReference type="InParanoid" id="G3HQK3"/>
<gene>
    <name evidence="1" type="ORF">I79_013107</name>
</gene>
<dbReference type="EMBL" id="JH000615">
    <property type="protein sequence ID" value="EGW06168.1"/>
    <property type="molecule type" value="Genomic_DNA"/>
</dbReference>
<evidence type="ECO:0000313" key="2">
    <source>
        <dbReference type="Proteomes" id="UP000001075"/>
    </source>
</evidence>
<proteinExistence type="predicted"/>
<dbReference type="PROSITE" id="PS51257">
    <property type="entry name" value="PROKAR_LIPOPROTEIN"/>
    <property type="match status" value="1"/>
</dbReference>
<dbReference type="Proteomes" id="UP000001075">
    <property type="component" value="Unassembled WGS sequence"/>
</dbReference>
<dbReference type="AlphaFoldDB" id="G3HQK3"/>
<sequence>MSDTPNRATKLYEFQTHLGSLFAGSLSACEFASTQDVIATSNWPHLLGTFILLFLT</sequence>
<reference evidence="2" key="1">
    <citation type="journal article" date="2011" name="Nat. Biotechnol.">
        <title>The genomic sequence of the Chinese hamster ovary (CHO)-K1 cell line.</title>
        <authorList>
            <person name="Xu X."/>
            <person name="Nagarajan H."/>
            <person name="Lewis N.E."/>
            <person name="Pan S."/>
            <person name="Cai Z."/>
            <person name="Liu X."/>
            <person name="Chen W."/>
            <person name="Xie M."/>
            <person name="Wang W."/>
            <person name="Hammond S."/>
            <person name="Andersen M.R."/>
            <person name="Neff N."/>
            <person name="Passarelli B."/>
            <person name="Koh W."/>
            <person name="Fan H.C."/>
            <person name="Wang J."/>
            <person name="Gui Y."/>
            <person name="Lee K.H."/>
            <person name="Betenbaugh M.J."/>
            <person name="Quake S.R."/>
            <person name="Famili I."/>
            <person name="Palsson B.O."/>
            <person name="Wang J."/>
        </authorList>
    </citation>
    <scope>NUCLEOTIDE SEQUENCE [LARGE SCALE GENOMIC DNA]</scope>
    <source>
        <strain evidence="2">CHO K1 cell line</strain>
    </source>
</reference>
<accession>G3HQK3</accession>
<name>G3HQK3_CRIGR</name>